<evidence type="ECO:0000313" key="2">
    <source>
        <dbReference type="EMBL" id="KAJ7683320.1"/>
    </source>
</evidence>
<proteinExistence type="predicted"/>
<organism evidence="2 3">
    <name type="scientific">Mycena rosella</name>
    <name type="common">Pink bonnet</name>
    <name type="synonym">Agaricus rosellus</name>
    <dbReference type="NCBI Taxonomy" id="1033263"/>
    <lineage>
        <taxon>Eukaryota</taxon>
        <taxon>Fungi</taxon>
        <taxon>Dikarya</taxon>
        <taxon>Basidiomycota</taxon>
        <taxon>Agaricomycotina</taxon>
        <taxon>Agaricomycetes</taxon>
        <taxon>Agaricomycetidae</taxon>
        <taxon>Agaricales</taxon>
        <taxon>Marasmiineae</taxon>
        <taxon>Mycenaceae</taxon>
        <taxon>Mycena</taxon>
    </lineage>
</organism>
<protein>
    <submittedName>
        <fullName evidence="2">Uncharacterized protein</fullName>
    </submittedName>
</protein>
<keyword evidence="1" id="KW-1133">Transmembrane helix</keyword>
<accession>A0AAD7GED0</accession>
<dbReference type="Proteomes" id="UP001221757">
    <property type="component" value="Unassembled WGS sequence"/>
</dbReference>
<dbReference type="AlphaFoldDB" id="A0AAD7GED0"/>
<reference evidence="2" key="1">
    <citation type="submission" date="2023-03" db="EMBL/GenBank/DDBJ databases">
        <title>Massive genome expansion in bonnet fungi (Mycena s.s.) driven by repeated elements and novel gene families across ecological guilds.</title>
        <authorList>
            <consortium name="Lawrence Berkeley National Laboratory"/>
            <person name="Harder C.B."/>
            <person name="Miyauchi S."/>
            <person name="Viragh M."/>
            <person name="Kuo A."/>
            <person name="Thoen E."/>
            <person name="Andreopoulos B."/>
            <person name="Lu D."/>
            <person name="Skrede I."/>
            <person name="Drula E."/>
            <person name="Henrissat B."/>
            <person name="Morin E."/>
            <person name="Kohler A."/>
            <person name="Barry K."/>
            <person name="LaButti K."/>
            <person name="Morin E."/>
            <person name="Salamov A."/>
            <person name="Lipzen A."/>
            <person name="Mereny Z."/>
            <person name="Hegedus B."/>
            <person name="Baldrian P."/>
            <person name="Stursova M."/>
            <person name="Weitz H."/>
            <person name="Taylor A."/>
            <person name="Grigoriev I.V."/>
            <person name="Nagy L.G."/>
            <person name="Martin F."/>
            <person name="Kauserud H."/>
        </authorList>
    </citation>
    <scope>NUCLEOTIDE SEQUENCE</scope>
    <source>
        <strain evidence="2">CBHHK067</strain>
    </source>
</reference>
<keyword evidence="1" id="KW-0812">Transmembrane</keyword>
<evidence type="ECO:0000256" key="1">
    <source>
        <dbReference type="SAM" id="Phobius"/>
    </source>
</evidence>
<sequence length="62" mass="7245">MADDFHPIQYASCGRLVINIPVLFGCQCLGICLIYFLSRIIQYPWRTYLSTWLSACPWRRCA</sequence>
<keyword evidence="3" id="KW-1185">Reference proteome</keyword>
<evidence type="ECO:0000313" key="3">
    <source>
        <dbReference type="Proteomes" id="UP001221757"/>
    </source>
</evidence>
<feature type="transmembrane region" description="Helical" evidence="1">
    <location>
        <begin position="16"/>
        <end position="37"/>
    </location>
</feature>
<gene>
    <name evidence="2" type="ORF">B0H17DRAFT_1074279</name>
</gene>
<name>A0AAD7GED0_MYCRO</name>
<comment type="caution">
    <text evidence="2">The sequence shown here is derived from an EMBL/GenBank/DDBJ whole genome shotgun (WGS) entry which is preliminary data.</text>
</comment>
<dbReference type="EMBL" id="JARKIE010000109">
    <property type="protein sequence ID" value="KAJ7683320.1"/>
    <property type="molecule type" value="Genomic_DNA"/>
</dbReference>
<keyword evidence="1" id="KW-0472">Membrane</keyword>